<comment type="caution">
    <text evidence="1">The sequence shown here is derived from an EMBL/GenBank/DDBJ whole genome shotgun (WGS) entry which is preliminary data.</text>
</comment>
<proteinExistence type="predicted"/>
<evidence type="ECO:0008006" key="3">
    <source>
        <dbReference type="Google" id="ProtNLM"/>
    </source>
</evidence>
<protein>
    <recommendedName>
        <fullName evidence="3">F-box domain-containing protein</fullName>
    </recommendedName>
</protein>
<name>A0ABD3I1I4_9MARC</name>
<sequence>MPIKRWIWRCDVGGDGIQAAAVVFFLHRVLTRFADGMENEQPQSESSDSDTESISSLVGEDEIVYNAYGVRRSCACCRGTYLDWVVRRFEVAHGTVIPGLPDDLVRYNILPRVIAAVQPEVLWNLRQVNMRWREMVADTIEWSSLEIVRANQVQYGLHYFSTDEHISVAQRMRTELEFLRLMIEME</sequence>
<dbReference type="EMBL" id="JBJQOH010000002">
    <property type="protein sequence ID" value="KAL3697161.1"/>
    <property type="molecule type" value="Genomic_DNA"/>
</dbReference>
<reference evidence="1 2" key="1">
    <citation type="submission" date="2024-09" db="EMBL/GenBank/DDBJ databases">
        <title>Chromosome-scale assembly of Riccia sorocarpa.</title>
        <authorList>
            <person name="Paukszto L."/>
        </authorList>
    </citation>
    <scope>NUCLEOTIDE SEQUENCE [LARGE SCALE GENOMIC DNA]</scope>
    <source>
        <strain evidence="1">LP-2024</strain>
        <tissue evidence="1">Aerial parts of the thallus</tissue>
    </source>
</reference>
<evidence type="ECO:0000313" key="1">
    <source>
        <dbReference type="EMBL" id="KAL3697161.1"/>
    </source>
</evidence>
<organism evidence="1 2">
    <name type="scientific">Riccia sorocarpa</name>
    <dbReference type="NCBI Taxonomy" id="122646"/>
    <lineage>
        <taxon>Eukaryota</taxon>
        <taxon>Viridiplantae</taxon>
        <taxon>Streptophyta</taxon>
        <taxon>Embryophyta</taxon>
        <taxon>Marchantiophyta</taxon>
        <taxon>Marchantiopsida</taxon>
        <taxon>Marchantiidae</taxon>
        <taxon>Marchantiales</taxon>
        <taxon>Ricciaceae</taxon>
        <taxon>Riccia</taxon>
    </lineage>
</organism>
<evidence type="ECO:0000313" key="2">
    <source>
        <dbReference type="Proteomes" id="UP001633002"/>
    </source>
</evidence>
<dbReference type="AlphaFoldDB" id="A0ABD3I1I4"/>
<gene>
    <name evidence="1" type="ORF">R1sor_011237</name>
</gene>
<dbReference type="Proteomes" id="UP001633002">
    <property type="component" value="Unassembled WGS sequence"/>
</dbReference>
<keyword evidence="2" id="KW-1185">Reference proteome</keyword>
<accession>A0ABD3I1I4</accession>